<feature type="domain" description="C2H2-type" evidence="7">
    <location>
        <begin position="130"/>
        <end position="157"/>
    </location>
</feature>
<feature type="transmembrane region" description="Helical" evidence="6">
    <location>
        <begin position="21"/>
        <end position="44"/>
    </location>
</feature>
<evidence type="ECO:0000256" key="6">
    <source>
        <dbReference type="SAM" id="Phobius"/>
    </source>
</evidence>
<feature type="domain" description="C2H2-type" evidence="7">
    <location>
        <begin position="185"/>
        <end position="208"/>
    </location>
</feature>
<dbReference type="Pfam" id="PF00096">
    <property type="entry name" value="zf-C2H2"/>
    <property type="match status" value="1"/>
</dbReference>
<name>A0AAV8YCA0_9CUCU</name>
<keyword evidence="2" id="KW-0677">Repeat</keyword>
<sequence length="310" mass="35659">MPNDLQRAVREDHQGYQGQHILLLTWPLLASLALVVTTLAEISWTGILAESSNNVVHLNIMDSNIKYEPTNNIQINLPLIPFAIKTEQEDHPDLVDENDLAAYKSTDNEVISNVENDFENSTNLGYKERYNCAQCGEEFPDPKYVQCHEAIHAPELHCPICNGTYSSVSSLNKHTKKIHEAGKTFPCRKCGETFLNFRQMKEHKRQLHPEIVYNRICSLCNEKFSCRETFMNHQFIHTDMGKQVDESSFATPIDCYLCGEQTSGIKGLFKHQQDHMLMTDEEMEACVRMKKFGCKFYMLKHEKVEFMIAT</sequence>
<keyword evidence="6" id="KW-1133">Transmembrane helix</keyword>
<keyword evidence="6" id="KW-0812">Transmembrane</keyword>
<protein>
    <recommendedName>
        <fullName evidence="7">C2H2-type domain-containing protein</fullName>
    </recommendedName>
</protein>
<dbReference type="PANTHER" id="PTHR24379">
    <property type="entry name" value="KRAB AND ZINC FINGER DOMAIN-CONTAINING"/>
    <property type="match status" value="1"/>
</dbReference>
<keyword evidence="3 5" id="KW-0863">Zinc-finger</keyword>
<feature type="domain" description="C2H2-type" evidence="7">
    <location>
        <begin position="215"/>
        <end position="242"/>
    </location>
</feature>
<dbReference type="InterPro" id="IPR013087">
    <property type="entry name" value="Znf_C2H2_type"/>
</dbReference>
<dbReference type="SMART" id="SM00355">
    <property type="entry name" value="ZnF_C2H2"/>
    <property type="match status" value="5"/>
</dbReference>
<dbReference type="Proteomes" id="UP001162162">
    <property type="component" value="Unassembled WGS sequence"/>
</dbReference>
<dbReference type="PROSITE" id="PS50157">
    <property type="entry name" value="ZINC_FINGER_C2H2_2"/>
    <property type="match status" value="4"/>
</dbReference>
<reference evidence="8" key="1">
    <citation type="journal article" date="2023" name="Insect Mol. Biol.">
        <title>Genome sequencing provides insights into the evolution of gene families encoding plant cell wall-degrading enzymes in longhorned beetles.</title>
        <authorList>
            <person name="Shin N.R."/>
            <person name="Okamura Y."/>
            <person name="Kirsch R."/>
            <person name="Pauchet Y."/>
        </authorList>
    </citation>
    <scope>NUCLEOTIDE SEQUENCE</scope>
    <source>
        <strain evidence="8">AMC_N1</strain>
    </source>
</reference>
<dbReference type="PANTHER" id="PTHR24379:SF121">
    <property type="entry name" value="C2H2-TYPE DOMAIN-CONTAINING PROTEIN"/>
    <property type="match status" value="1"/>
</dbReference>
<evidence type="ECO:0000256" key="1">
    <source>
        <dbReference type="ARBA" id="ARBA00022723"/>
    </source>
</evidence>
<dbReference type="Gene3D" id="3.30.160.60">
    <property type="entry name" value="Classic Zinc Finger"/>
    <property type="match status" value="2"/>
</dbReference>
<keyword evidence="4" id="KW-0862">Zinc</keyword>
<keyword evidence="6" id="KW-0472">Membrane</keyword>
<evidence type="ECO:0000313" key="9">
    <source>
        <dbReference type="Proteomes" id="UP001162162"/>
    </source>
</evidence>
<dbReference type="EMBL" id="JAPWTK010000145">
    <property type="protein sequence ID" value="KAJ8948025.1"/>
    <property type="molecule type" value="Genomic_DNA"/>
</dbReference>
<evidence type="ECO:0000256" key="3">
    <source>
        <dbReference type="ARBA" id="ARBA00022771"/>
    </source>
</evidence>
<evidence type="ECO:0000256" key="2">
    <source>
        <dbReference type="ARBA" id="ARBA00022737"/>
    </source>
</evidence>
<gene>
    <name evidence="8" type="ORF">NQ318_003358</name>
</gene>
<organism evidence="8 9">
    <name type="scientific">Aromia moschata</name>
    <dbReference type="NCBI Taxonomy" id="1265417"/>
    <lineage>
        <taxon>Eukaryota</taxon>
        <taxon>Metazoa</taxon>
        <taxon>Ecdysozoa</taxon>
        <taxon>Arthropoda</taxon>
        <taxon>Hexapoda</taxon>
        <taxon>Insecta</taxon>
        <taxon>Pterygota</taxon>
        <taxon>Neoptera</taxon>
        <taxon>Endopterygota</taxon>
        <taxon>Coleoptera</taxon>
        <taxon>Polyphaga</taxon>
        <taxon>Cucujiformia</taxon>
        <taxon>Chrysomeloidea</taxon>
        <taxon>Cerambycidae</taxon>
        <taxon>Cerambycinae</taxon>
        <taxon>Callichromatini</taxon>
        <taxon>Aromia</taxon>
    </lineage>
</organism>
<evidence type="ECO:0000313" key="8">
    <source>
        <dbReference type="EMBL" id="KAJ8948025.1"/>
    </source>
</evidence>
<accession>A0AAV8YCA0</accession>
<dbReference type="InterPro" id="IPR036236">
    <property type="entry name" value="Znf_C2H2_sf"/>
</dbReference>
<dbReference type="GO" id="GO:0008270">
    <property type="term" value="F:zinc ion binding"/>
    <property type="evidence" value="ECO:0007669"/>
    <property type="project" value="UniProtKB-KW"/>
</dbReference>
<evidence type="ECO:0000259" key="7">
    <source>
        <dbReference type="PROSITE" id="PS50157"/>
    </source>
</evidence>
<dbReference type="PROSITE" id="PS00028">
    <property type="entry name" value="ZINC_FINGER_C2H2_1"/>
    <property type="match status" value="4"/>
</dbReference>
<dbReference type="AlphaFoldDB" id="A0AAV8YCA0"/>
<feature type="domain" description="C2H2-type" evidence="7">
    <location>
        <begin position="156"/>
        <end position="184"/>
    </location>
</feature>
<evidence type="ECO:0000256" key="4">
    <source>
        <dbReference type="ARBA" id="ARBA00022833"/>
    </source>
</evidence>
<dbReference type="SUPFAM" id="SSF57667">
    <property type="entry name" value="beta-beta-alpha zinc fingers"/>
    <property type="match status" value="1"/>
</dbReference>
<evidence type="ECO:0000256" key="5">
    <source>
        <dbReference type="PROSITE-ProRule" id="PRU00042"/>
    </source>
</evidence>
<comment type="caution">
    <text evidence="8">The sequence shown here is derived from an EMBL/GenBank/DDBJ whole genome shotgun (WGS) entry which is preliminary data.</text>
</comment>
<proteinExistence type="predicted"/>
<keyword evidence="9" id="KW-1185">Reference proteome</keyword>
<keyword evidence="1" id="KW-0479">Metal-binding</keyword>